<dbReference type="Proteomes" id="UP001234297">
    <property type="component" value="Chromosome 2"/>
</dbReference>
<comment type="caution">
    <text evidence="1">The sequence shown here is derived from an EMBL/GenBank/DDBJ whole genome shotgun (WGS) entry which is preliminary data.</text>
</comment>
<evidence type="ECO:0000313" key="1">
    <source>
        <dbReference type="EMBL" id="KAJ8645461.1"/>
    </source>
</evidence>
<proteinExistence type="predicted"/>
<protein>
    <submittedName>
        <fullName evidence="1">Uncharacterized protein</fullName>
    </submittedName>
</protein>
<reference evidence="1 2" key="1">
    <citation type="journal article" date="2022" name="Hortic Res">
        <title>A haplotype resolved chromosomal level avocado genome allows analysis of novel avocado genes.</title>
        <authorList>
            <person name="Nath O."/>
            <person name="Fletcher S.J."/>
            <person name="Hayward A."/>
            <person name="Shaw L.M."/>
            <person name="Masouleh A.K."/>
            <person name="Furtado A."/>
            <person name="Henry R.J."/>
            <person name="Mitter N."/>
        </authorList>
    </citation>
    <scope>NUCLEOTIDE SEQUENCE [LARGE SCALE GENOMIC DNA]</scope>
    <source>
        <strain evidence="2">cv. Hass</strain>
    </source>
</reference>
<organism evidence="1 2">
    <name type="scientific">Persea americana</name>
    <name type="common">Avocado</name>
    <dbReference type="NCBI Taxonomy" id="3435"/>
    <lineage>
        <taxon>Eukaryota</taxon>
        <taxon>Viridiplantae</taxon>
        <taxon>Streptophyta</taxon>
        <taxon>Embryophyta</taxon>
        <taxon>Tracheophyta</taxon>
        <taxon>Spermatophyta</taxon>
        <taxon>Magnoliopsida</taxon>
        <taxon>Magnoliidae</taxon>
        <taxon>Laurales</taxon>
        <taxon>Lauraceae</taxon>
        <taxon>Persea</taxon>
    </lineage>
</organism>
<evidence type="ECO:0000313" key="2">
    <source>
        <dbReference type="Proteomes" id="UP001234297"/>
    </source>
</evidence>
<accession>A0ACC2MI63</accession>
<gene>
    <name evidence="1" type="ORF">MRB53_007209</name>
</gene>
<name>A0ACC2MI63_PERAE</name>
<sequence>MIDVGLELGVPTYINCTSGAATLGFLLYLPALHVKIPCQFKDYKGEVEFPGMLPLPPVVMPDLMMNKEDEDYTWYVYHGHTFREAEGLIANTFAELEPRALKAIVDGECLPDLHFTPKLYPVGPVLTLTEESQRPETSQLMEWLDQHPPSSVVFLCFGSMGTFSIVHWVLNAVDTASYGPLDLIHQLTQVSRRWPAILGHVAVGGFVSHCGWNSTLESLWFGVPTLAWPLYVEQRHNAFQLVREYGLALELSMDYEIDGWVSAEEVERGVRCLMGESKEGQKVRERTKEMAEASKKAVEEGGSSYSTVELLAKKLMM</sequence>
<dbReference type="EMBL" id="CM056810">
    <property type="protein sequence ID" value="KAJ8645461.1"/>
    <property type="molecule type" value="Genomic_DNA"/>
</dbReference>
<keyword evidence="2" id="KW-1185">Reference proteome</keyword>